<keyword evidence="3" id="KW-1185">Reference proteome</keyword>
<accession>A0ABZ2D8X9</accession>
<feature type="domain" description="JmjC" evidence="1">
    <location>
        <begin position="99"/>
        <end position="260"/>
    </location>
</feature>
<evidence type="ECO:0000259" key="1">
    <source>
        <dbReference type="PROSITE" id="PS51184"/>
    </source>
</evidence>
<evidence type="ECO:0000313" key="3">
    <source>
        <dbReference type="Proteomes" id="UP001335183"/>
    </source>
</evidence>
<protein>
    <submittedName>
        <fullName evidence="2">Transcriptional regulator</fullName>
    </submittedName>
</protein>
<dbReference type="SMART" id="SM00558">
    <property type="entry name" value="JmjC"/>
    <property type="match status" value="1"/>
</dbReference>
<dbReference type="EMBL" id="CP144918">
    <property type="protein sequence ID" value="WWA47279.1"/>
    <property type="molecule type" value="Genomic_DNA"/>
</dbReference>
<dbReference type="SUPFAM" id="SSF51197">
    <property type="entry name" value="Clavaminate synthase-like"/>
    <property type="match status" value="1"/>
</dbReference>
<evidence type="ECO:0000313" key="2">
    <source>
        <dbReference type="EMBL" id="WWA47279.1"/>
    </source>
</evidence>
<dbReference type="RefSeq" id="WP_338446170.1">
    <property type="nucleotide sequence ID" value="NZ_CP144918.1"/>
</dbReference>
<name>A0ABZ2D8X9_9SPHN</name>
<gene>
    <name evidence="2" type="ORF">V5F89_13615</name>
</gene>
<organism evidence="2 3">
    <name type="scientific">Pelagerythrobacter marensis</name>
    <dbReference type="NCBI Taxonomy" id="543877"/>
    <lineage>
        <taxon>Bacteria</taxon>
        <taxon>Pseudomonadati</taxon>
        <taxon>Pseudomonadota</taxon>
        <taxon>Alphaproteobacteria</taxon>
        <taxon>Sphingomonadales</taxon>
        <taxon>Erythrobacteraceae</taxon>
        <taxon>Pelagerythrobacter</taxon>
    </lineage>
</organism>
<dbReference type="PROSITE" id="PS51184">
    <property type="entry name" value="JMJC"/>
    <property type="match status" value="1"/>
</dbReference>
<sequence>MGIQSPIGPGAAGESHGPVFGEAARAQFAASYPETPHVLPHGLGHHHLLTLDALAALAGRLPESAIEYNRGDLPVGVDGKPEGTGLSIEETIRHIARSNSWAVLKNVEQVPEYEALLLSLLGEIRPQIEARTGAMLRPQGFVFISSPNAVTPYHFDPEHNILLQLAGSKTMTQFPAGDDRFAPDTVHESYHAGGARELTWHDELMEGGRAFAIGPGEAVYVPVMAPHFVRNGPESSISLSITWRSDWSFAEADARGFNRVLRRIGLRPAAPGRWPATNKGKALAYRALRRLGMTG</sequence>
<proteinExistence type="predicted"/>
<dbReference type="Proteomes" id="UP001335183">
    <property type="component" value="Chromosome"/>
</dbReference>
<dbReference type="Gene3D" id="2.60.120.650">
    <property type="entry name" value="Cupin"/>
    <property type="match status" value="1"/>
</dbReference>
<dbReference type="InterPro" id="IPR003347">
    <property type="entry name" value="JmjC_dom"/>
</dbReference>
<reference evidence="2 3" key="1">
    <citation type="submission" date="2024-02" db="EMBL/GenBank/DDBJ databases">
        <title>The whole genome sequence of five bacterial samples isolated from Abu Dhabi Sabkha-shore region.</title>
        <authorList>
            <person name="Sudalaimuthuasari N."/>
            <person name="Sarfraz B."/>
            <person name="Tuyisabe J.D."/>
            <person name="Mugisha Ntwali L.D.M."/>
            <person name="Ali A.I.A.A."/>
            <person name="Almansoori S.Z.A."/>
            <person name="Alajami H.S.A."/>
            <person name="Almeqbaali A.A.S."/>
            <person name="Kundu B."/>
            <person name="Saeed E.E."/>
            <person name="Sukumarinath V."/>
            <person name="Mishra A.K."/>
            <person name="Hazzouri K.M."/>
            <person name="Almaskari R."/>
            <person name="Sharma A.K."/>
            <person name="Amiri K.M.A."/>
        </authorList>
    </citation>
    <scope>NUCLEOTIDE SEQUENCE [LARGE SCALE GENOMIC DNA]</scope>
    <source>
        <strain evidence="3">kcgeb_sd</strain>
    </source>
</reference>